<dbReference type="Proteomes" id="UP000266272">
    <property type="component" value="Unassembled WGS sequence"/>
</dbReference>
<evidence type="ECO:0000256" key="1">
    <source>
        <dbReference type="PROSITE-ProRule" id="PRU00221"/>
    </source>
</evidence>
<sequence length="240" mass="25531">SPSSSSSSPASFPRIATLSATLIVRDFATGKTIVELKEASAPIAWSPGGRAIAAAEPRHRIGVWDARSGTRLGRVPGHIDAVTHVAFTPASDLVSLSRDGTLRVTNPGTSKTLYKLEIESPGNPNPRALAVSPDGSTIVSVWGTSVYVWIPQHGHLTSYRLASTRTREGWPLCISPDCRYIASWTEDGFDIMDVASGSVICTQDGGALVTSADFSADGTMLLVGRINGDVEVWDIVRKWA</sequence>
<gene>
    <name evidence="2" type="ORF">TARUN_3079</name>
</gene>
<dbReference type="OrthoDB" id="2013972at2759"/>
<dbReference type="EMBL" id="PXOA01000175">
    <property type="protein sequence ID" value="RFU79130.1"/>
    <property type="molecule type" value="Genomic_DNA"/>
</dbReference>
<keyword evidence="3" id="KW-1185">Reference proteome</keyword>
<name>A0A395NSS0_TRIAR</name>
<dbReference type="PANTHER" id="PTHR19879">
    <property type="entry name" value="TRANSCRIPTION INITIATION FACTOR TFIID"/>
    <property type="match status" value="1"/>
</dbReference>
<dbReference type="PROSITE" id="PS50082">
    <property type="entry name" value="WD_REPEATS_2"/>
    <property type="match status" value="1"/>
</dbReference>
<feature type="repeat" description="WD" evidence="1">
    <location>
        <begin position="209"/>
        <end position="235"/>
    </location>
</feature>
<dbReference type="InterPro" id="IPR015943">
    <property type="entry name" value="WD40/YVTN_repeat-like_dom_sf"/>
</dbReference>
<keyword evidence="1" id="KW-0853">WD repeat</keyword>
<evidence type="ECO:0000313" key="3">
    <source>
        <dbReference type="Proteomes" id="UP000266272"/>
    </source>
</evidence>
<dbReference type="InterPro" id="IPR001680">
    <property type="entry name" value="WD40_rpt"/>
</dbReference>
<accession>A0A395NSS0</accession>
<proteinExistence type="predicted"/>
<organism evidence="2 3">
    <name type="scientific">Trichoderma arundinaceum</name>
    <dbReference type="NCBI Taxonomy" id="490622"/>
    <lineage>
        <taxon>Eukaryota</taxon>
        <taxon>Fungi</taxon>
        <taxon>Dikarya</taxon>
        <taxon>Ascomycota</taxon>
        <taxon>Pezizomycotina</taxon>
        <taxon>Sordariomycetes</taxon>
        <taxon>Hypocreomycetidae</taxon>
        <taxon>Hypocreales</taxon>
        <taxon>Hypocreaceae</taxon>
        <taxon>Trichoderma</taxon>
    </lineage>
</organism>
<dbReference type="PANTHER" id="PTHR19879:SF9">
    <property type="entry name" value="TRANSCRIPTION INITIATION FACTOR TFIID SUBUNIT 5"/>
    <property type="match status" value="1"/>
</dbReference>
<reference evidence="2 3" key="1">
    <citation type="journal article" date="2018" name="PLoS Pathog.">
        <title>Evolution of structural diversity of trichothecenes, a family of toxins produced by plant pathogenic and entomopathogenic fungi.</title>
        <authorList>
            <person name="Proctor R.H."/>
            <person name="McCormick S.P."/>
            <person name="Kim H.S."/>
            <person name="Cardoza R.E."/>
            <person name="Stanley A.M."/>
            <person name="Lindo L."/>
            <person name="Kelly A."/>
            <person name="Brown D.W."/>
            <person name="Lee T."/>
            <person name="Vaughan M.M."/>
            <person name="Alexander N.J."/>
            <person name="Busman M."/>
            <person name="Gutierrez S."/>
        </authorList>
    </citation>
    <scope>NUCLEOTIDE SEQUENCE [LARGE SCALE GENOMIC DNA]</scope>
    <source>
        <strain evidence="2 3">IBT 40837</strain>
    </source>
</reference>
<feature type="non-terminal residue" evidence="2">
    <location>
        <position position="1"/>
    </location>
</feature>
<comment type="caution">
    <text evidence="2">The sequence shown here is derived from an EMBL/GenBank/DDBJ whole genome shotgun (WGS) entry which is preliminary data.</text>
</comment>
<evidence type="ECO:0000313" key="2">
    <source>
        <dbReference type="EMBL" id="RFU79130.1"/>
    </source>
</evidence>
<dbReference type="SUPFAM" id="SSF50969">
    <property type="entry name" value="YVTN repeat-like/Quinoprotein amine dehydrogenase"/>
    <property type="match status" value="1"/>
</dbReference>
<dbReference type="SMART" id="SM00320">
    <property type="entry name" value="WD40"/>
    <property type="match status" value="4"/>
</dbReference>
<dbReference type="Gene3D" id="2.130.10.10">
    <property type="entry name" value="YVTN repeat-like/Quinoprotein amine dehydrogenase"/>
    <property type="match status" value="2"/>
</dbReference>
<dbReference type="STRING" id="490622.A0A395NSS0"/>
<protein>
    <submittedName>
        <fullName evidence="2">Uncharacterized protein</fullName>
    </submittedName>
</protein>
<dbReference type="AlphaFoldDB" id="A0A395NSS0"/>
<dbReference type="InterPro" id="IPR011044">
    <property type="entry name" value="Quino_amine_DH_bsu"/>
</dbReference>
<dbReference type="Pfam" id="PF00400">
    <property type="entry name" value="WD40"/>
    <property type="match status" value="2"/>
</dbReference>